<accession>A0A518EUE8</accession>
<keyword evidence="1" id="KW-0732">Signal</keyword>
<proteinExistence type="predicted"/>
<gene>
    <name evidence="2" type="ORF">Poly30_32390</name>
</gene>
<protein>
    <recommendedName>
        <fullName evidence="4">DUF2959 domain-containing protein</fullName>
    </recommendedName>
</protein>
<evidence type="ECO:0008006" key="4">
    <source>
        <dbReference type="Google" id="ProtNLM"/>
    </source>
</evidence>
<evidence type="ECO:0000313" key="3">
    <source>
        <dbReference type="Proteomes" id="UP000320390"/>
    </source>
</evidence>
<keyword evidence="3" id="KW-1185">Reference proteome</keyword>
<dbReference type="Proteomes" id="UP000320390">
    <property type="component" value="Chromosome"/>
</dbReference>
<evidence type="ECO:0000256" key="1">
    <source>
        <dbReference type="SAM" id="SignalP"/>
    </source>
</evidence>
<dbReference type="OrthoDB" id="9780401at2"/>
<sequence length="218" mass="24786" precursor="true">MRTALLLFSLATTLGASSCSTPYYAMMEQFGVEKRDILVDRVADAREEQVDAQEQFKTTLQKFQELNNFDGGNVQKMYEEFSDEYDDSVDAAEDVSKRIEKIRSVAADLFEEWEEEIEQYESADLRRRSEDQLRQTRQRYTGLIGSMEKAEASMAPVLAAFHDQVLSLKHTLNSLAINSLENDVIKIEGDVGQLIANMEKSIAEAESFIKEFDNKPDA</sequence>
<evidence type="ECO:0000313" key="2">
    <source>
        <dbReference type="EMBL" id="QDV07709.1"/>
    </source>
</evidence>
<feature type="signal peptide" evidence="1">
    <location>
        <begin position="1"/>
        <end position="25"/>
    </location>
</feature>
<name>A0A518EUE8_9BACT</name>
<dbReference type="EMBL" id="CP036434">
    <property type="protein sequence ID" value="QDV07709.1"/>
    <property type="molecule type" value="Genomic_DNA"/>
</dbReference>
<dbReference type="RefSeq" id="WP_145199073.1">
    <property type="nucleotide sequence ID" value="NZ_CP036434.1"/>
</dbReference>
<dbReference type="AlphaFoldDB" id="A0A518EUE8"/>
<dbReference type="InterPro" id="IPR021342">
    <property type="entry name" value="DUF2959"/>
</dbReference>
<dbReference type="PROSITE" id="PS51257">
    <property type="entry name" value="PROKAR_LIPOPROTEIN"/>
    <property type="match status" value="1"/>
</dbReference>
<organism evidence="2 3">
    <name type="scientific">Saltatorellus ferox</name>
    <dbReference type="NCBI Taxonomy" id="2528018"/>
    <lineage>
        <taxon>Bacteria</taxon>
        <taxon>Pseudomonadati</taxon>
        <taxon>Planctomycetota</taxon>
        <taxon>Planctomycetia</taxon>
        <taxon>Planctomycetia incertae sedis</taxon>
        <taxon>Saltatorellus</taxon>
    </lineage>
</organism>
<dbReference type="Pfam" id="PF11172">
    <property type="entry name" value="DUF2959"/>
    <property type="match status" value="1"/>
</dbReference>
<reference evidence="2 3" key="1">
    <citation type="submission" date="2019-02" db="EMBL/GenBank/DDBJ databases">
        <title>Deep-cultivation of Planctomycetes and their phenomic and genomic characterization uncovers novel biology.</title>
        <authorList>
            <person name="Wiegand S."/>
            <person name="Jogler M."/>
            <person name="Boedeker C."/>
            <person name="Pinto D."/>
            <person name="Vollmers J."/>
            <person name="Rivas-Marin E."/>
            <person name="Kohn T."/>
            <person name="Peeters S.H."/>
            <person name="Heuer A."/>
            <person name="Rast P."/>
            <person name="Oberbeckmann S."/>
            <person name="Bunk B."/>
            <person name="Jeske O."/>
            <person name="Meyerdierks A."/>
            <person name="Storesund J.E."/>
            <person name="Kallscheuer N."/>
            <person name="Luecker S."/>
            <person name="Lage O.M."/>
            <person name="Pohl T."/>
            <person name="Merkel B.J."/>
            <person name="Hornburger P."/>
            <person name="Mueller R.-W."/>
            <person name="Bruemmer F."/>
            <person name="Labrenz M."/>
            <person name="Spormann A.M."/>
            <person name="Op den Camp H."/>
            <person name="Overmann J."/>
            <person name="Amann R."/>
            <person name="Jetten M.S.M."/>
            <person name="Mascher T."/>
            <person name="Medema M.H."/>
            <person name="Devos D.P."/>
            <person name="Kaster A.-K."/>
            <person name="Ovreas L."/>
            <person name="Rohde M."/>
            <person name="Galperin M.Y."/>
            <person name="Jogler C."/>
        </authorList>
    </citation>
    <scope>NUCLEOTIDE SEQUENCE [LARGE SCALE GENOMIC DNA]</scope>
    <source>
        <strain evidence="2 3">Poly30</strain>
    </source>
</reference>
<feature type="chain" id="PRO_5022110244" description="DUF2959 domain-containing protein" evidence="1">
    <location>
        <begin position="26"/>
        <end position="218"/>
    </location>
</feature>